<dbReference type="EMBL" id="JAFMPM010000008">
    <property type="protein sequence ID" value="MBO0614819.1"/>
    <property type="molecule type" value="Genomic_DNA"/>
</dbReference>
<evidence type="ECO:0000313" key="2">
    <source>
        <dbReference type="EMBL" id="QTX09635.1"/>
    </source>
</evidence>
<evidence type="ECO:0000313" key="3">
    <source>
        <dbReference type="Proteomes" id="UP000664466"/>
    </source>
</evidence>
<organism evidence="2">
    <name type="scientific">Thiothrix fructosivorans</name>
    <dbReference type="NCBI Taxonomy" id="111770"/>
    <lineage>
        <taxon>Bacteria</taxon>
        <taxon>Pseudomonadati</taxon>
        <taxon>Pseudomonadota</taxon>
        <taxon>Gammaproteobacteria</taxon>
        <taxon>Thiotrichales</taxon>
        <taxon>Thiotrichaceae</taxon>
        <taxon>Thiothrix</taxon>
    </lineage>
</organism>
<gene>
    <name evidence="2" type="ORF">J1836_013515</name>
    <name evidence="1" type="ORF">J1836_18125</name>
</gene>
<name>A0A8B0SFS0_9GAMM</name>
<sequence>MAIDDPLYPTYPNIPAEYESLDAGTLLHESMVNFGFEPIVENTDGYKVTSPDGNTFYVDNIDKPSCAFYGTYVSNSEGDNPIPAGGLEVFSNVYIEEVNFENCQ</sequence>
<reference evidence="2" key="2">
    <citation type="submission" date="2021-04" db="EMBL/GenBank/DDBJ databases">
        <title>Complete Genome and methylome analysis of Thiothrix fructosivorans ATCC 49748.</title>
        <authorList>
            <person name="Fomenkov A."/>
            <person name="Sun L."/>
            <person name="Vincze T."/>
            <person name="Grabovich M.Y."/>
            <person name="Roberts R.J."/>
        </authorList>
    </citation>
    <scope>NUCLEOTIDE SEQUENCE</scope>
    <source>
        <strain evidence="2">ATCC 49748</strain>
    </source>
</reference>
<accession>A0A8B0SFS0</accession>
<dbReference type="RefSeq" id="WP_207252520.1">
    <property type="nucleotide sequence ID" value="NZ_JAFMPM010000008.1"/>
</dbReference>
<proteinExistence type="predicted"/>
<dbReference type="Proteomes" id="UP000664466">
    <property type="component" value="Unassembled WGS sequence"/>
</dbReference>
<protein>
    <submittedName>
        <fullName evidence="2">Uncharacterized protein</fullName>
    </submittedName>
</protein>
<evidence type="ECO:0000313" key="1">
    <source>
        <dbReference type="EMBL" id="MBO0614819.1"/>
    </source>
</evidence>
<keyword evidence="3" id="KW-1185">Reference proteome</keyword>
<dbReference type="AlphaFoldDB" id="A0A8B0SFS0"/>
<reference evidence="1 3" key="1">
    <citation type="submission" date="2021-03" db="EMBL/GenBank/DDBJ databases">
        <title>Draft genome and methylome analysis of Thiotrix fructosivoruns ATCC 49748.</title>
        <authorList>
            <person name="Fomenkov A."/>
            <person name="Grabovich M.Y."/>
            <person name="Roberts R.J."/>
        </authorList>
    </citation>
    <scope>NUCLEOTIDE SEQUENCE [LARGE SCALE GENOMIC DNA]</scope>
    <source>
        <strain evidence="1 3">ATCC 49748</strain>
    </source>
</reference>
<dbReference type="EMBL" id="CP072748">
    <property type="protein sequence ID" value="QTX09635.1"/>
    <property type="molecule type" value="Genomic_DNA"/>
</dbReference>